<evidence type="ECO:0000256" key="13">
    <source>
        <dbReference type="ARBA" id="ARBA00034000"/>
    </source>
</evidence>
<dbReference type="GO" id="GO:0009002">
    <property type="term" value="F:serine-type D-Ala-D-Ala carboxypeptidase activity"/>
    <property type="evidence" value="ECO:0007669"/>
    <property type="project" value="UniProtKB-EC"/>
</dbReference>
<comment type="catalytic activity">
    <reaction evidence="14">
        <text>[GlcNAc-(1-&gt;4)-Mur2Ac(oyl-L-Ala-gamma-D-Glu-L-Lys-D-Ala-D-Ala)](n)-di-trans,octa-cis-undecaprenyl diphosphate + beta-D-GlcNAc-(1-&gt;4)-Mur2Ac(oyl-L-Ala-gamma-D-Glu-L-Lys-D-Ala-D-Ala)-di-trans,octa-cis-undecaprenyl diphosphate = [GlcNAc-(1-&gt;4)-Mur2Ac(oyl-L-Ala-gamma-D-Glu-L-Lys-D-Ala-D-Ala)](n+1)-di-trans,octa-cis-undecaprenyl diphosphate + di-trans,octa-cis-undecaprenyl diphosphate + H(+)</text>
        <dbReference type="Rhea" id="RHEA:23708"/>
        <dbReference type="Rhea" id="RHEA-COMP:9602"/>
        <dbReference type="Rhea" id="RHEA-COMP:9603"/>
        <dbReference type="ChEBI" id="CHEBI:15378"/>
        <dbReference type="ChEBI" id="CHEBI:58405"/>
        <dbReference type="ChEBI" id="CHEBI:60033"/>
        <dbReference type="ChEBI" id="CHEBI:78435"/>
        <dbReference type="EC" id="2.4.99.28"/>
    </reaction>
</comment>
<evidence type="ECO:0000256" key="7">
    <source>
        <dbReference type="ARBA" id="ARBA00022679"/>
    </source>
</evidence>
<feature type="compositionally biased region" description="Basic and acidic residues" evidence="15">
    <location>
        <begin position="731"/>
        <end position="743"/>
    </location>
</feature>
<dbReference type="SUPFAM" id="SSF56601">
    <property type="entry name" value="beta-lactamase/transpeptidase-like"/>
    <property type="match status" value="1"/>
</dbReference>
<dbReference type="InterPro" id="IPR001460">
    <property type="entry name" value="PCN-bd_Tpept"/>
</dbReference>
<dbReference type="PANTHER" id="PTHR32282">
    <property type="entry name" value="BINDING PROTEIN TRANSPEPTIDASE, PUTATIVE-RELATED"/>
    <property type="match status" value="1"/>
</dbReference>
<keyword evidence="12" id="KW-0961">Cell wall biogenesis/degradation</keyword>
<proteinExistence type="inferred from homology"/>
<dbReference type="GO" id="GO:0008658">
    <property type="term" value="F:penicillin binding"/>
    <property type="evidence" value="ECO:0007669"/>
    <property type="project" value="InterPro"/>
</dbReference>
<comment type="similarity">
    <text evidence="2">In the C-terminal section; belongs to the transpeptidase family.</text>
</comment>
<feature type="domain" description="Glycosyl transferase family 51" evidence="17">
    <location>
        <begin position="116"/>
        <end position="280"/>
    </location>
</feature>
<dbReference type="Pfam" id="PF00905">
    <property type="entry name" value="Transpeptidase"/>
    <property type="match status" value="1"/>
</dbReference>
<evidence type="ECO:0000256" key="9">
    <source>
        <dbReference type="ARBA" id="ARBA00022960"/>
    </source>
</evidence>
<accession>A0A6I3KSA1</accession>
<dbReference type="Proteomes" id="UP000440694">
    <property type="component" value="Unassembled WGS sequence"/>
</dbReference>
<feature type="compositionally biased region" description="Polar residues" evidence="15">
    <location>
        <begin position="676"/>
        <end position="685"/>
    </location>
</feature>
<keyword evidence="4" id="KW-0121">Carboxypeptidase</keyword>
<keyword evidence="11" id="KW-0511">Multifunctional enzyme</keyword>
<dbReference type="Pfam" id="PF00912">
    <property type="entry name" value="Transgly"/>
    <property type="match status" value="1"/>
</dbReference>
<evidence type="ECO:0000256" key="14">
    <source>
        <dbReference type="ARBA" id="ARBA00049902"/>
    </source>
</evidence>
<evidence type="ECO:0000256" key="4">
    <source>
        <dbReference type="ARBA" id="ARBA00022645"/>
    </source>
</evidence>
<evidence type="ECO:0000256" key="12">
    <source>
        <dbReference type="ARBA" id="ARBA00023316"/>
    </source>
</evidence>
<dbReference type="GO" id="GO:0008360">
    <property type="term" value="P:regulation of cell shape"/>
    <property type="evidence" value="ECO:0007669"/>
    <property type="project" value="UniProtKB-KW"/>
</dbReference>
<keyword evidence="19" id="KW-1185">Reference proteome</keyword>
<dbReference type="InterPro" id="IPR036950">
    <property type="entry name" value="PBP_transglycosylase"/>
</dbReference>
<evidence type="ECO:0000256" key="1">
    <source>
        <dbReference type="ARBA" id="ARBA00004752"/>
    </source>
</evidence>
<evidence type="ECO:0000256" key="3">
    <source>
        <dbReference type="ARBA" id="ARBA00007739"/>
    </source>
</evidence>
<evidence type="ECO:0000259" key="16">
    <source>
        <dbReference type="Pfam" id="PF00905"/>
    </source>
</evidence>
<keyword evidence="9" id="KW-0133">Cell shape</keyword>
<comment type="similarity">
    <text evidence="3">In the N-terminal section; belongs to the glycosyltransferase 51 family.</text>
</comment>
<dbReference type="FunFam" id="1.10.3810.10:FF:000001">
    <property type="entry name" value="Penicillin-binding protein 1A"/>
    <property type="match status" value="1"/>
</dbReference>
<dbReference type="Gene3D" id="1.10.3810.10">
    <property type="entry name" value="Biosynthetic peptidoglycan transglycosylase-like"/>
    <property type="match status" value="1"/>
</dbReference>
<sequence length="762" mass="82735">MQDWLFKRGRRERVIDWLSLDSKIDSTIAESWERFRDVWNAGTSFFSRFKITGWKRLLNEAASEGLSLGAGGFVVMYALAIPAFHEFNEGKFLTGQFAVKFLDQNGNEIGKRGILHNDAVPLDEIPDAMVKAALATEDRRFFEHWGIDVYGTFRALATNLQANEVVQGGSSITQQVAKNLFLSSERSFQRKIKEAFLALLLESRFSKRDILKFYFDRAYMGGGAFGVEAAAQFYFGKSVRQINLAEAALLAGLFKAPTKYAPHVNLPASRARTNEVLNNLVEAGFYTAGQVHWARVHPAKTIETRNPNSPDWFLDWAFEEVQRIAAGRGAYVLTARTTVDLNMQKATDEALTQALRNYRGNRIGSGAIVLMETDGAVRAITGGPDYGESQFNRATHARRQPGSSFKIYVYAAALENGYTPTTSVRDASRSCGRWHPQNYGGSHGGGGRMPLWNALAKSLNTVAAELSFAVGRDKVIEMTQRVGITGIRKTCSMALGDYGISPLEHGGGLATFANGGKLAKPYAILDLVSSKGDLVYSRDRDEPEAPQVVERKVAEGLNWMMNKVVTEGTGQRAQLDFTNVAGKTGTSTGPKDAWFVGFTGKYVGVVWLGNDDNRPMSGGTTGGVFASPVWHSFMSVVHTDMNIPTIPGLQPHPVQVSEQQRIAAIHPEGAAAGPETQRTSSSLMSDQARDALRKTAAALRKAGGIAEPPPSTTPNSTGSTPGSPPPPPPNKRADGTVPADHRRATLGVAQPPLDGTPARAVP</sequence>
<dbReference type="NCBIfam" id="TIGR02074">
    <property type="entry name" value="PBP_1a_fam"/>
    <property type="match status" value="1"/>
</dbReference>
<dbReference type="GO" id="GO:0009252">
    <property type="term" value="P:peptidoglycan biosynthetic process"/>
    <property type="evidence" value="ECO:0007669"/>
    <property type="project" value="UniProtKB-UniPathway"/>
</dbReference>
<dbReference type="InterPro" id="IPR050396">
    <property type="entry name" value="Glycosyltr_51/Transpeptidase"/>
</dbReference>
<dbReference type="PANTHER" id="PTHR32282:SF33">
    <property type="entry name" value="PEPTIDOGLYCAN GLYCOSYLTRANSFERASE"/>
    <property type="match status" value="1"/>
</dbReference>
<keyword evidence="5" id="KW-0645">Protease</keyword>
<evidence type="ECO:0000256" key="15">
    <source>
        <dbReference type="SAM" id="MobiDB-lite"/>
    </source>
</evidence>
<dbReference type="EMBL" id="WMBQ01000002">
    <property type="protein sequence ID" value="MTD96246.1"/>
    <property type="molecule type" value="Genomic_DNA"/>
</dbReference>
<keyword evidence="6" id="KW-0328">Glycosyltransferase</keyword>
<evidence type="ECO:0000313" key="19">
    <source>
        <dbReference type="Proteomes" id="UP000440694"/>
    </source>
</evidence>
<evidence type="ECO:0000256" key="6">
    <source>
        <dbReference type="ARBA" id="ARBA00022676"/>
    </source>
</evidence>
<reference evidence="18 19" key="1">
    <citation type="submission" date="2019-11" db="EMBL/GenBank/DDBJ databases">
        <title>Identification of a novel strain.</title>
        <authorList>
            <person name="Xu Q."/>
            <person name="Wang G."/>
        </authorList>
    </citation>
    <scope>NUCLEOTIDE SEQUENCE [LARGE SCALE GENOMIC DNA]</scope>
    <source>
        <strain evidence="19">xq</strain>
    </source>
</reference>
<dbReference type="InterPro" id="IPR012338">
    <property type="entry name" value="Beta-lactam/transpept-like"/>
</dbReference>
<dbReference type="SUPFAM" id="SSF53955">
    <property type="entry name" value="Lysozyme-like"/>
    <property type="match status" value="1"/>
</dbReference>
<name>A0A6I3KSA1_9HYPH</name>
<dbReference type="Gene3D" id="3.40.710.10">
    <property type="entry name" value="DD-peptidase/beta-lactamase superfamily"/>
    <property type="match status" value="1"/>
</dbReference>
<comment type="catalytic activity">
    <reaction evidence="13">
        <text>Preferential cleavage: (Ac)2-L-Lys-D-Ala-|-D-Ala. Also transpeptidation of peptidyl-alanyl moieties that are N-acyl substituents of D-alanine.</text>
        <dbReference type="EC" id="3.4.16.4"/>
    </reaction>
</comment>
<evidence type="ECO:0000259" key="17">
    <source>
        <dbReference type="Pfam" id="PF00912"/>
    </source>
</evidence>
<dbReference type="InterPro" id="IPR023346">
    <property type="entry name" value="Lysozyme-like_dom_sf"/>
</dbReference>
<protein>
    <submittedName>
        <fullName evidence="18">PBP1A family penicillin-binding protein</fullName>
    </submittedName>
</protein>
<dbReference type="AlphaFoldDB" id="A0A6I3KSA1"/>
<comment type="caution">
    <text evidence="18">The sequence shown here is derived from an EMBL/GenBank/DDBJ whole genome shotgun (WGS) entry which is preliminary data.</text>
</comment>
<evidence type="ECO:0000256" key="11">
    <source>
        <dbReference type="ARBA" id="ARBA00023268"/>
    </source>
</evidence>
<keyword evidence="7" id="KW-0808">Transferase</keyword>
<dbReference type="RefSeq" id="WP_324615099.1">
    <property type="nucleotide sequence ID" value="NZ_WMBQ01000002.1"/>
</dbReference>
<keyword evidence="10" id="KW-0573">Peptidoglycan synthesis</keyword>
<dbReference type="UniPathway" id="UPA00219"/>
<feature type="region of interest" description="Disordered" evidence="15">
    <location>
        <begin position="669"/>
        <end position="762"/>
    </location>
</feature>
<evidence type="ECO:0000256" key="2">
    <source>
        <dbReference type="ARBA" id="ARBA00007090"/>
    </source>
</evidence>
<gene>
    <name evidence="18" type="ORF">GIW81_18050</name>
</gene>
<dbReference type="InterPro" id="IPR001264">
    <property type="entry name" value="Glyco_trans_51"/>
</dbReference>
<dbReference type="GO" id="GO:0006508">
    <property type="term" value="P:proteolysis"/>
    <property type="evidence" value="ECO:0007669"/>
    <property type="project" value="UniProtKB-KW"/>
</dbReference>
<dbReference type="GO" id="GO:0030288">
    <property type="term" value="C:outer membrane-bounded periplasmic space"/>
    <property type="evidence" value="ECO:0007669"/>
    <property type="project" value="TreeGrafter"/>
</dbReference>
<evidence type="ECO:0000256" key="10">
    <source>
        <dbReference type="ARBA" id="ARBA00022984"/>
    </source>
</evidence>
<dbReference type="GO" id="GO:0071555">
    <property type="term" value="P:cell wall organization"/>
    <property type="evidence" value="ECO:0007669"/>
    <property type="project" value="UniProtKB-KW"/>
</dbReference>
<feature type="domain" description="Penicillin-binding protein transpeptidase" evidence="16">
    <location>
        <begin position="366"/>
        <end position="611"/>
    </location>
</feature>
<organism evidence="18 19">
    <name type="scientific">Hyphomicrobium album</name>
    <dbReference type="NCBI Taxonomy" id="2665159"/>
    <lineage>
        <taxon>Bacteria</taxon>
        <taxon>Pseudomonadati</taxon>
        <taxon>Pseudomonadota</taxon>
        <taxon>Alphaproteobacteria</taxon>
        <taxon>Hyphomicrobiales</taxon>
        <taxon>Hyphomicrobiaceae</taxon>
        <taxon>Hyphomicrobium</taxon>
    </lineage>
</organism>
<evidence type="ECO:0000256" key="5">
    <source>
        <dbReference type="ARBA" id="ARBA00022670"/>
    </source>
</evidence>
<comment type="pathway">
    <text evidence="1">Cell wall biogenesis; peptidoglycan biosynthesis.</text>
</comment>
<evidence type="ECO:0000313" key="18">
    <source>
        <dbReference type="EMBL" id="MTD96246.1"/>
    </source>
</evidence>
<evidence type="ECO:0000256" key="8">
    <source>
        <dbReference type="ARBA" id="ARBA00022801"/>
    </source>
</evidence>
<keyword evidence="8" id="KW-0378">Hydrolase</keyword>
<dbReference type="GO" id="GO:0008955">
    <property type="term" value="F:peptidoglycan glycosyltransferase activity"/>
    <property type="evidence" value="ECO:0007669"/>
    <property type="project" value="UniProtKB-EC"/>
</dbReference>